<evidence type="ECO:0000256" key="5">
    <source>
        <dbReference type="SAM" id="MobiDB-lite"/>
    </source>
</evidence>
<gene>
    <name evidence="6" type="ORF">S03H2_43753</name>
</gene>
<protein>
    <recommendedName>
        <fullName evidence="7">Pesticidal crystal protein Cry22Aa Ig-like domain-containing protein</fullName>
    </recommendedName>
</protein>
<feature type="region of interest" description="Disordered" evidence="5">
    <location>
        <begin position="41"/>
        <end position="81"/>
    </location>
</feature>
<comment type="subcellular location">
    <subcellularLocation>
        <location evidence="1">Secreted</location>
    </subcellularLocation>
</comment>
<dbReference type="InterPro" id="IPR059100">
    <property type="entry name" value="TSP3_bac"/>
</dbReference>
<organism evidence="6">
    <name type="scientific">marine sediment metagenome</name>
    <dbReference type="NCBI Taxonomy" id="412755"/>
    <lineage>
        <taxon>unclassified sequences</taxon>
        <taxon>metagenomes</taxon>
        <taxon>ecological metagenomes</taxon>
    </lineage>
</organism>
<evidence type="ECO:0000256" key="2">
    <source>
        <dbReference type="ARBA" id="ARBA00022525"/>
    </source>
</evidence>
<feature type="compositionally biased region" description="Acidic residues" evidence="5">
    <location>
        <begin position="41"/>
        <end position="53"/>
    </location>
</feature>
<dbReference type="EMBL" id="BARU01027325">
    <property type="protein sequence ID" value="GAH72973.1"/>
    <property type="molecule type" value="Genomic_DNA"/>
</dbReference>
<keyword evidence="4" id="KW-0106">Calcium</keyword>
<accession>X1JT61</accession>
<keyword evidence="2" id="KW-0964">Secreted</keyword>
<name>X1JT61_9ZZZZ</name>
<evidence type="ECO:0008006" key="7">
    <source>
        <dbReference type="Google" id="ProtNLM"/>
    </source>
</evidence>
<evidence type="ECO:0000313" key="6">
    <source>
        <dbReference type="EMBL" id="GAH72973.1"/>
    </source>
</evidence>
<proteinExistence type="predicted"/>
<keyword evidence="3" id="KW-0732">Signal</keyword>
<feature type="non-terminal residue" evidence="6">
    <location>
        <position position="1"/>
    </location>
</feature>
<comment type="caution">
    <text evidence="6">The sequence shown here is derived from an EMBL/GenBank/DDBJ whole genome shotgun (WGS) entry which is preliminary data.</text>
</comment>
<evidence type="ECO:0000256" key="4">
    <source>
        <dbReference type="ARBA" id="ARBA00022837"/>
    </source>
</evidence>
<dbReference type="Pfam" id="PF18884">
    <property type="entry name" value="TSP3_bac"/>
    <property type="match status" value="2"/>
</dbReference>
<dbReference type="AlphaFoldDB" id="X1JT61"/>
<reference evidence="6" key="1">
    <citation type="journal article" date="2014" name="Front. Microbiol.">
        <title>High frequency of phylogenetically diverse reductive dehalogenase-homologous genes in deep subseafloor sedimentary metagenomes.</title>
        <authorList>
            <person name="Kawai M."/>
            <person name="Futagami T."/>
            <person name="Toyoda A."/>
            <person name="Takaki Y."/>
            <person name="Nishi S."/>
            <person name="Hori S."/>
            <person name="Arai W."/>
            <person name="Tsubouchi T."/>
            <person name="Morono Y."/>
            <person name="Uchiyama I."/>
            <person name="Ito T."/>
            <person name="Fujiyama A."/>
            <person name="Inagaki F."/>
            <person name="Takami H."/>
        </authorList>
    </citation>
    <scope>NUCLEOTIDE SEQUENCE</scope>
    <source>
        <strain evidence="6">Expedition CK06-06</strain>
    </source>
</reference>
<evidence type="ECO:0000256" key="3">
    <source>
        <dbReference type="ARBA" id="ARBA00022729"/>
    </source>
</evidence>
<sequence length="270" mass="29980">DAVSPPDYSFTYKVEDEYGLPSSSAATVTVTVNDTATIADYDGDMISDEDENDVFGSNPYNPDTDGDGITDGDEVMQGSDPTNPYSGDYYADPLPYTTCFGSTQGTQGYSVNEPLDHQRGWKLEDGTCDIAFKPDLCFERDIFGDPAYYFGGFVARLGANSAISKEFDDKGDDDNNSNIIRVKLYPVDGARVKVISGDTVIAGAKFVDVSGTKTIYYWDVSGNDWQDSGTNWNEWNPPEVPEYEENNHSYAMMLKFKFSFSTSKYELFWD</sequence>
<feature type="compositionally biased region" description="Acidic residues" evidence="5">
    <location>
        <begin position="64"/>
        <end position="74"/>
    </location>
</feature>
<evidence type="ECO:0000256" key="1">
    <source>
        <dbReference type="ARBA" id="ARBA00004613"/>
    </source>
</evidence>
<feature type="non-terminal residue" evidence="6">
    <location>
        <position position="270"/>
    </location>
</feature>